<organism evidence="2 3">
    <name type="scientific">Tuber magnatum</name>
    <name type="common">white Piedmont truffle</name>
    <dbReference type="NCBI Taxonomy" id="42249"/>
    <lineage>
        <taxon>Eukaryota</taxon>
        <taxon>Fungi</taxon>
        <taxon>Dikarya</taxon>
        <taxon>Ascomycota</taxon>
        <taxon>Pezizomycotina</taxon>
        <taxon>Pezizomycetes</taxon>
        <taxon>Pezizales</taxon>
        <taxon>Tuberaceae</taxon>
        <taxon>Tuber</taxon>
    </lineage>
</organism>
<dbReference type="AlphaFoldDB" id="A0A317T4I8"/>
<evidence type="ECO:0000256" key="1">
    <source>
        <dbReference type="SAM" id="MobiDB-lite"/>
    </source>
</evidence>
<sequence length="60" mass="6915">MRGGEEEEEEEEEEERRERKEWLEEGSNCEESARHVKGDSGTHTVRVPCQREGGEGRVKG</sequence>
<gene>
    <name evidence="2" type="ORF">C7212DRAFT_306427</name>
</gene>
<name>A0A317T4I8_9PEZI</name>
<comment type="caution">
    <text evidence="2">The sequence shown here is derived from an EMBL/GenBank/DDBJ whole genome shotgun (WGS) entry which is preliminary data.</text>
</comment>
<feature type="compositionally biased region" description="Basic and acidic residues" evidence="1">
    <location>
        <begin position="31"/>
        <end position="40"/>
    </location>
</feature>
<evidence type="ECO:0000313" key="2">
    <source>
        <dbReference type="EMBL" id="PWW80697.1"/>
    </source>
</evidence>
<feature type="non-terminal residue" evidence="2">
    <location>
        <position position="60"/>
    </location>
</feature>
<keyword evidence="3" id="KW-1185">Reference proteome</keyword>
<feature type="compositionally biased region" description="Acidic residues" evidence="1">
    <location>
        <begin position="1"/>
        <end position="15"/>
    </location>
</feature>
<evidence type="ECO:0000313" key="3">
    <source>
        <dbReference type="Proteomes" id="UP000246991"/>
    </source>
</evidence>
<dbReference type="OrthoDB" id="411017at2759"/>
<proteinExistence type="predicted"/>
<dbReference type="EMBL" id="PYWC01000001">
    <property type="protein sequence ID" value="PWW80697.1"/>
    <property type="molecule type" value="Genomic_DNA"/>
</dbReference>
<dbReference type="Proteomes" id="UP000246991">
    <property type="component" value="Unassembled WGS sequence"/>
</dbReference>
<protein>
    <submittedName>
        <fullName evidence="2">Uncharacterized protein</fullName>
    </submittedName>
</protein>
<accession>A0A317T4I8</accession>
<reference evidence="2 3" key="1">
    <citation type="submission" date="2018-03" db="EMBL/GenBank/DDBJ databases">
        <title>Genomes of Pezizomycetes fungi and the evolution of truffles.</title>
        <authorList>
            <person name="Murat C."/>
            <person name="Payen T."/>
            <person name="Noel B."/>
            <person name="Kuo A."/>
            <person name="Martin F.M."/>
        </authorList>
    </citation>
    <scope>NUCLEOTIDE SEQUENCE [LARGE SCALE GENOMIC DNA]</scope>
    <source>
        <strain evidence="2">091103-1</strain>
    </source>
</reference>
<feature type="region of interest" description="Disordered" evidence="1">
    <location>
        <begin position="1"/>
        <end position="60"/>
    </location>
</feature>